<accession>A0A1Y6CDX8</accession>
<keyword evidence="3" id="KW-1185">Reference proteome</keyword>
<organism evidence="2 3">
    <name type="scientific">Tistlia consotensis USBA 355</name>
    <dbReference type="NCBI Taxonomy" id="560819"/>
    <lineage>
        <taxon>Bacteria</taxon>
        <taxon>Pseudomonadati</taxon>
        <taxon>Pseudomonadota</taxon>
        <taxon>Alphaproteobacteria</taxon>
        <taxon>Rhodospirillales</taxon>
        <taxon>Rhodovibrionaceae</taxon>
        <taxon>Tistlia</taxon>
    </lineage>
</organism>
<dbReference type="Proteomes" id="UP000192917">
    <property type="component" value="Unassembled WGS sequence"/>
</dbReference>
<dbReference type="STRING" id="560819.SAMN05428998_12255"/>
<dbReference type="Pfam" id="PF06170">
    <property type="entry name" value="DUF983"/>
    <property type="match status" value="1"/>
</dbReference>
<dbReference type="RefSeq" id="WP_085124899.1">
    <property type="nucleotide sequence ID" value="NZ_FWZX01000022.1"/>
</dbReference>
<evidence type="ECO:0000256" key="1">
    <source>
        <dbReference type="SAM" id="Phobius"/>
    </source>
</evidence>
<dbReference type="EMBL" id="FWZX01000022">
    <property type="protein sequence ID" value="SMF58753.1"/>
    <property type="molecule type" value="Genomic_DNA"/>
</dbReference>
<feature type="transmembrane region" description="Helical" evidence="1">
    <location>
        <begin position="95"/>
        <end position="117"/>
    </location>
</feature>
<sequence length="126" mass="13870">MSRPAATRPRLGLAIRRGLLCRCPNCGRGRLLAGYLKQVEACSVCGEPFGHLRSDDAAPWLTILFVGHVTVPLALFVESHTDWPDWVSKTVWPGFALLLALFVLPRARCLFLSAIWATRGPGSEKD</sequence>
<reference evidence="2 3" key="1">
    <citation type="submission" date="2017-04" db="EMBL/GenBank/DDBJ databases">
        <authorList>
            <person name="Afonso C.L."/>
            <person name="Miller P.J."/>
            <person name="Scott M.A."/>
            <person name="Spackman E."/>
            <person name="Goraichik I."/>
            <person name="Dimitrov K.M."/>
            <person name="Suarez D.L."/>
            <person name="Swayne D.E."/>
        </authorList>
    </citation>
    <scope>NUCLEOTIDE SEQUENCE [LARGE SCALE GENOMIC DNA]</scope>
    <source>
        <strain evidence="2 3">USBA 355</strain>
    </source>
</reference>
<proteinExistence type="predicted"/>
<keyword evidence="1" id="KW-0812">Transmembrane</keyword>
<name>A0A1Y6CDX8_9PROT</name>
<feature type="transmembrane region" description="Helical" evidence="1">
    <location>
        <begin position="57"/>
        <end position="75"/>
    </location>
</feature>
<gene>
    <name evidence="2" type="ORF">SAMN05428998_12255</name>
</gene>
<evidence type="ECO:0000313" key="3">
    <source>
        <dbReference type="Proteomes" id="UP000192917"/>
    </source>
</evidence>
<keyword evidence="1" id="KW-1133">Transmembrane helix</keyword>
<keyword evidence="1" id="KW-0472">Membrane</keyword>
<evidence type="ECO:0000313" key="2">
    <source>
        <dbReference type="EMBL" id="SMF58753.1"/>
    </source>
</evidence>
<dbReference type="InterPro" id="IPR009325">
    <property type="entry name" value="DUF983"/>
</dbReference>
<dbReference type="AlphaFoldDB" id="A0A1Y6CDX8"/>
<protein>
    <submittedName>
        <fullName evidence="2">Uncharacterized conserved protein, DUF983 family</fullName>
    </submittedName>
</protein>